<dbReference type="Proteomes" id="UP001497525">
    <property type="component" value="Unassembled WGS sequence"/>
</dbReference>
<proteinExistence type="predicted"/>
<reference evidence="2" key="1">
    <citation type="submission" date="2024-06" db="EMBL/GenBank/DDBJ databases">
        <authorList>
            <person name="Liu X."/>
            <person name="Lenzi L."/>
            <person name="Haldenby T S."/>
            <person name="Uol C."/>
        </authorList>
    </citation>
    <scope>NUCLEOTIDE SEQUENCE</scope>
</reference>
<evidence type="ECO:0000313" key="3">
    <source>
        <dbReference type="Proteomes" id="UP001497525"/>
    </source>
</evidence>
<evidence type="ECO:0000256" key="1">
    <source>
        <dbReference type="SAM" id="SignalP"/>
    </source>
</evidence>
<protein>
    <submittedName>
        <fullName evidence="2">Uncharacterized protein</fullName>
    </submittedName>
</protein>
<evidence type="ECO:0000313" key="2">
    <source>
        <dbReference type="EMBL" id="CAL5130589.1"/>
    </source>
</evidence>
<feature type="signal peptide" evidence="1">
    <location>
        <begin position="1"/>
        <end position="21"/>
    </location>
</feature>
<dbReference type="EMBL" id="CAXLJL010000068">
    <property type="protein sequence ID" value="CAL5130589.1"/>
    <property type="molecule type" value="Genomic_DNA"/>
</dbReference>
<feature type="chain" id="PRO_5043920840" evidence="1">
    <location>
        <begin position="22"/>
        <end position="184"/>
    </location>
</feature>
<dbReference type="AlphaFoldDB" id="A0AAV2T3P7"/>
<comment type="caution">
    <text evidence="2">The sequence shown here is derived from an EMBL/GenBank/DDBJ whole genome shotgun (WGS) entry which is preliminary data.</text>
</comment>
<organism evidence="2 3">
    <name type="scientific">Calicophoron daubneyi</name>
    <name type="common">Rumen fluke</name>
    <name type="synonym">Paramphistomum daubneyi</name>
    <dbReference type="NCBI Taxonomy" id="300641"/>
    <lineage>
        <taxon>Eukaryota</taxon>
        <taxon>Metazoa</taxon>
        <taxon>Spiralia</taxon>
        <taxon>Lophotrochozoa</taxon>
        <taxon>Platyhelminthes</taxon>
        <taxon>Trematoda</taxon>
        <taxon>Digenea</taxon>
        <taxon>Plagiorchiida</taxon>
        <taxon>Pronocephalata</taxon>
        <taxon>Paramphistomoidea</taxon>
        <taxon>Paramphistomidae</taxon>
        <taxon>Calicophoron</taxon>
    </lineage>
</organism>
<name>A0AAV2T3P7_CALDB</name>
<gene>
    <name evidence="2" type="ORF">CDAUBV1_LOCUS2768</name>
</gene>
<sequence>MICMRILSFCLLAGTLCYSNANGVRHTLINATSAYLKIHGHGVEVENYIDPRRSALKHLRKFAAAKKILSHWHNLSTKAMRPQVQAVWRDRYIDAPQLEVNAIRRALISALAKHLSDKGFKHYVINEMNAIEEFISQPYVFILNRLVEILRDSRLPLVWTKIDKSQKFQKVLRKILGGYRFDLL</sequence>
<keyword evidence="1" id="KW-0732">Signal</keyword>
<accession>A0AAV2T3P7</accession>